<dbReference type="EMBL" id="KZ824935">
    <property type="protein sequence ID" value="RAH74475.1"/>
    <property type="molecule type" value="Genomic_DNA"/>
</dbReference>
<organism evidence="1 2">
    <name type="scientific">Aspergillus aculeatinus CBS 121060</name>
    <dbReference type="NCBI Taxonomy" id="1448322"/>
    <lineage>
        <taxon>Eukaryota</taxon>
        <taxon>Fungi</taxon>
        <taxon>Dikarya</taxon>
        <taxon>Ascomycota</taxon>
        <taxon>Pezizomycotina</taxon>
        <taxon>Eurotiomycetes</taxon>
        <taxon>Eurotiomycetidae</taxon>
        <taxon>Eurotiales</taxon>
        <taxon>Aspergillaceae</taxon>
        <taxon>Aspergillus</taxon>
        <taxon>Aspergillus subgen. Circumdati</taxon>
    </lineage>
</organism>
<dbReference type="Proteomes" id="UP000249661">
    <property type="component" value="Unassembled WGS sequence"/>
</dbReference>
<gene>
    <name evidence="1" type="ORF">BO66DRAFT_108266</name>
</gene>
<evidence type="ECO:0000313" key="1">
    <source>
        <dbReference type="EMBL" id="RAH74475.1"/>
    </source>
</evidence>
<reference evidence="1" key="1">
    <citation type="submission" date="2018-02" db="EMBL/GenBank/DDBJ databases">
        <title>The genomes of Aspergillus section Nigri reveals drivers in fungal speciation.</title>
        <authorList>
            <consortium name="DOE Joint Genome Institute"/>
            <person name="Vesth T.C."/>
            <person name="Nybo J."/>
            <person name="Theobald S."/>
            <person name="Brandl J."/>
            <person name="Frisvad J.C."/>
            <person name="Nielsen K.F."/>
            <person name="Lyhne E.K."/>
            <person name="Kogle M.E."/>
            <person name="Kuo A."/>
            <person name="Riley R."/>
            <person name="Clum A."/>
            <person name="Nolan M."/>
            <person name="Lipzen A."/>
            <person name="Salamov A."/>
            <person name="Henrissat B."/>
            <person name="Wiebenga A."/>
            <person name="De vries R.P."/>
            <person name="Grigoriev I.V."/>
            <person name="Mortensen U.H."/>
            <person name="Andersen M.R."/>
            <person name="Baker S.E."/>
        </authorList>
    </citation>
    <scope>NUCLEOTIDE SEQUENCE</scope>
    <source>
        <strain evidence="1">CBS 121060</strain>
    </source>
</reference>
<accession>A0ACD1HLN1</accession>
<keyword evidence="2" id="KW-1185">Reference proteome</keyword>
<proteinExistence type="predicted"/>
<protein>
    <submittedName>
        <fullName evidence="1">Uncharacterized protein</fullName>
    </submittedName>
</protein>
<evidence type="ECO:0000313" key="2">
    <source>
        <dbReference type="Proteomes" id="UP000249661"/>
    </source>
</evidence>
<sequence length="50" mass="5299">MSSGEAGTAHGLFMLCALVPLFLSLLLGMVNRRGRGRRFNALITMTGSSS</sequence>
<name>A0ACD1HLN1_9EURO</name>